<evidence type="ECO:0008006" key="4">
    <source>
        <dbReference type="Google" id="ProtNLM"/>
    </source>
</evidence>
<evidence type="ECO:0000256" key="1">
    <source>
        <dbReference type="SAM" id="SignalP"/>
    </source>
</evidence>
<dbReference type="EMBL" id="JAUFQY010000002">
    <property type="protein sequence ID" value="MDN3702385.1"/>
    <property type="molecule type" value="Genomic_DNA"/>
</dbReference>
<gene>
    <name evidence="2" type="ORF">QWY96_18320</name>
</gene>
<dbReference type="Proteomes" id="UP001223712">
    <property type="component" value="Unassembled WGS sequence"/>
</dbReference>
<evidence type="ECO:0000313" key="3">
    <source>
        <dbReference type="Proteomes" id="UP001223712"/>
    </source>
</evidence>
<reference evidence="3" key="1">
    <citation type="journal article" date="2019" name="Int. J. Syst. Evol. Microbiol.">
        <title>The Global Catalogue of Microorganisms (GCM) 10K type strain sequencing project: providing services to taxonomists for standard genome sequencing and annotation.</title>
        <authorList>
            <consortium name="The Broad Institute Genomics Platform"/>
            <consortium name="The Broad Institute Genome Sequencing Center for Infectious Disease"/>
            <person name="Wu L."/>
            <person name="Ma J."/>
        </authorList>
    </citation>
    <scope>NUCLEOTIDE SEQUENCE [LARGE SCALE GENOMIC DNA]</scope>
    <source>
        <strain evidence="3">CECT 7226</strain>
    </source>
</reference>
<keyword evidence="3" id="KW-1185">Reference proteome</keyword>
<evidence type="ECO:0000313" key="2">
    <source>
        <dbReference type="EMBL" id="MDN3702385.1"/>
    </source>
</evidence>
<dbReference type="PROSITE" id="PS51257">
    <property type="entry name" value="PROKAR_LIPOPROTEIN"/>
    <property type="match status" value="1"/>
</dbReference>
<feature type="chain" id="PRO_5046155859" description="Lipoprotein" evidence="1">
    <location>
        <begin position="22"/>
        <end position="151"/>
    </location>
</feature>
<dbReference type="NCBIfam" id="NF047637">
    <property type="entry name" value="lipo_CC0125"/>
    <property type="match status" value="1"/>
</dbReference>
<name>A0ABT8CN12_9VIBR</name>
<organism evidence="2 3">
    <name type="scientific">Vibrio artabrorum</name>
    <dbReference type="NCBI Taxonomy" id="446374"/>
    <lineage>
        <taxon>Bacteria</taxon>
        <taxon>Pseudomonadati</taxon>
        <taxon>Pseudomonadota</taxon>
        <taxon>Gammaproteobacteria</taxon>
        <taxon>Vibrionales</taxon>
        <taxon>Vibrionaceae</taxon>
        <taxon>Vibrio</taxon>
    </lineage>
</organism>
<keyword evidence="1" id="KW-0732">Signal</keyword>
<sequence length="151" mass="16647">MKLFKKLSIVAAVAILLSACATPYNTQKSFWTFGKGFTTTQIAPESWQISFVGNNYTDRAKIREYVMFKAAQLCHDAGLPYFTYTTELTNRDSVGQIGVADVNDGFVLGTSSMTKEGSSVVEVTGLKVKPSNPQGRIYDTEYILAHLDVDK</sequence>
<protein>
    <recommendedName>
        <fullName evidence="4">Lipoprotein</fullName>
    </recommendedName>
</protein>
<feature type="signal peptide" evidence="1">
    <location>
        <begin position="1"/>
        <end position="21"/>
    </location>
</feature>
<dbReference type="RefSeq" id="WP_261839763.1">
    <property type="nucleotide sequence ID" value="NZ_AP025459.1"/>
</dbReference>
<comment type="caution">
    <text evidence="2">The sequence shown here is derived from an EMBL/GenBank/DDBJ whole genome shotgun (WGS) entry which is preliminary data.</text>
</comment>
<proteinExistence type="predicted"/>
<accession>A0ABT8CN12</accession>